<proteinExistence type="predicted"/>
<feature type="non-terminal residue" evidence="1">
    <location>
        <position position="39"/>
    </location>
</feature>
<name>X1DAT3_9ZZZZ</name>
<evidence type="ECO:0000313" key="1">
    <source>
        <dbReference type="EMBL" id="GAH17357.1"/>
    </source>
</evidence>
<dbReference type="AlphaFoldDB" id="X1DAT3"/>
<gene>
    <name evidence="1" type="ORF">S01H4_58866</name>
</gene>
<organism evidence="1">
    <name type="scientific">marine sediment metagenome</name>
    <dbReference type="NCBI Taxonomy" id="412755"/>
    <lineage>
        <taxon>unclassified sequences</taxon>
        <taxon>metagenomes</taxon>
        <taxon>ecological metagenomes</taxon>
    </lineage>
</organism>
<reference evidence="1" key="1">
    <citation type="journal article" date="2014" name="Front. Microbiol.">
        <title>High frequency of phylogenetically diverse reductive dehalogenase-homologous genes in deep subseafloor sedimentary metagenomes.</title>
        <authorList>
            <person name="Kawai M."/>
            <person name="Futagami T."/>
            <person name="Toyoda A."/>
            <person name="Takaki Y."/>
            <person name="Nishi S."/>
            <person name="Hori S."/>
            <person name="Arai W."/>
            <person name="Tsubouchi T."/>
            <person name="Morono Y."/>
            <person name="Uchiyama I."/>
            <person name="Ito T."/>
            <person name="Fujiyama A."/>
            <person name="Inagaki F."/>
            <person name="Takami H."/>
        </authorList>
    </citation>
    <scope>NUCLEOTIDE SEQUENCE</scope>
    <source>
        <strain evidence="1">Expedition CK06-06</strain>
    </source>
</reference>
<sequence length="39" mass="4392">MVDINSENAISKKDASNALKRLGISEIENRILLCLFENE</sequence>
<comment type="caution">
    <text evidence="1">The sequence shown here is derived from an EMBL/GenBank/DDBJ whole genome shotgun (WGS) entry which is preliminary data.</text>
</comment>
<accession>X1DAT3</accession>
<protein>
    <submittedName>
        <fullName evidence="1">Uncharacterized protein</fullName>
    </submittedName>
</protein>
<dbReference type="EMBL" id="BART01034448">
    <property type="protein sequence ID" value="GAH17357.1"/>
    <property type="molecule type" value="Genomic_DNA"/>
</dbReference>